<dbReference type="NCBIfam" id="TIGR01189">
    <property type="entry name" value="ccmA"/>
    <property type="match status" value="1"/>
</dbReference>
<dbReference type="GO" id="GO:0022857">
    <property type="term" value="F:transmembrane transporter activity"/>
    <property type="evidence" value="ECO:0007669"/>
    <property type="project" value="InterPro"/>
</dbReference>
<evidence type="ECO:0000256" key="6">
    <source>
        <dbReference type="ARBA" id="ARBA00023136"/>
    </source>
</evidence>
<dbReference type="Proteomes" id="UP000305888">
    <property type="component" value="Chromosome"/>
</dbReference>
<protein>
    <submittedName>
        <fullName evidence="8">Heme ABC exporter ATP-binding protein CcmA</fullName>
    </submittedName>
</protein>
<keyword evidence="2" id="KW-0547">Nucleotide-binding</keyword>
<evidence type="ECO:0000313" key="8">
    <source>
        <dbReference type="EMBL" id="QDL92842.1"/>
    </source>
</evidence>
<dbReference type="InterPro" id="IPR017871">
    <property type="entry name" value="ABC_transporter-like_CS"/>
</dbReference>
<keyword evidence="4 8" id="KW-0067">ATP-binding</keyword>
<evidence type="ECO:0000256" key="1">
    <source>
        <dbReference type="ARBA" id="ARBA00022448"/>
    </source>
</evidence>
<evidence type="ECO:0000313" key="9">
    <source>
        <dbReference type="Proteomes" id="UP000305888"/>
    </source>
</evidence>
<keyword evidence="9" id="KW-1185">Reference proteome</keyword>
<dbReference type="InterPro" id="IPR003593">
    <property type="entry name" value="AAA+_ATPase"/>
</dbReference>
<sequence length="221" mass="22537">MSLILRDLGVARGGRMVVSGLDFSLAPGEAALLRGPNGAGKSTLLRALAGLLPLAAGSATLMGADLAQEPDTVQEQLAYAGHLDAVKPQMTVAENLAFQARLFGAPDAGPALALFGLAALADRPAGACSAGQKRRIGLARLALAARPLWLLDEPTVSLDADAVADFAGMVRAHCAGGGMALVATHIDLGLSEARVLRLEPVSAAVRESADPFLGDAWEDGL</sequence>
<dbReference type="EMBL" id="CP040818">
    <property type="protein sequence ID" value="QDL92842.1"/>
    <property type="molecule type" value="Genomic_DNA"/>
</dbReference>
<keyword evidence="3" id="KW-0201">Cytochrome c-type biogenesis</keyword>
<dbReference type="Gene3D" id="3.40.50.300">
    <property type="entry name" value="P-loop containing nucleotide triphosphate hydrolases"/>
    <property type="match status" value="1"/>
</dbReference>
<evidence type="ECO:0000256" key="2">
    <source>
        <dbReference type="ARBA" id="ARBA00022741"/>
    </source>
</evidence>
<dbReference type="AlphaFoldDB" id="A0A5B8G199"/>
<dbReference type="InterPro" id="IPR003439">
    <property type="entry name" value="ABC_transporter-like_ATP-bd"/>
</dbReference>
<dbReference type="GO" id="GO:0016887">
    <property type="term" value="F:ATP hydrolysis activity"/>
    <property type="evidence" value="ECO:0007669"/>
    <property type="project" value="InterPro"/>
</dbReference>
<proteinExistence type="predicted"/>
<dbReference type="SMART" id="SM00382">
    <property type="entry name" value="AAA"/>
    <property type="match status" value="1"/>
</dbReference>
<accession>A0A5B8G199</accession>
<dbReference type="OrthoDB" id="9800654at2"/>
<dbReference type="Pfam" id="PF00005">
    <property type="entry name" value="ABC_tran"/>
    <property type="match status" value="1"/>
</dbReference>
<dbReference type="PANTHER" id="PTHR43499">
    <property type="entry name" value="ABC TRANSPORTER I FAMILY MEMBER 1"/>
    <property type="match status" value="1"/>
</dbReference>
<evidence type="ECO:0000256" key="5">
    <source>
        <dbReference type="ARBA" id="ARBA00022967"/>
    </source>
</evidence>
<gene>
    <name evidence="8" type="primary">ccmA</name>
    <name evidence="8" type="ORF">FDP22_14260</name>
</gene>
<dbReference type="PROSITE" id="PS50893">
    <property type="entry name" value="ABC_TRANSPORTER_2"/>
    <property type="match status" value="1"/>
</dbReference>
<dbReference type="GO" id="GO:0005524">
    <property type="term" value="F:ATP binding"/>
    <property type="evidence" value="ECO:0007669"/>
    <property type="project" value="UniProtKB-KW"/>
</dbReference>
<organism evidence="8 9">
    <name type="scientific">Paroceanicella profunda</name>
    <dbReference type="NCBI Taxonomy" id="2579971"/>
    <lineage>
        <taxon>Bacteria</taxon>
        <taxon>Pseudomonadati</taxon>
        <taxon>Pseudomonadota</taxon>
        <taxon>Alphaproteobacteria</taxon>
        <taxon>Rhodobacterales</taxon>
        <taxon>Paracoccaceae</taxon>
        <taxon>Paroceanicella</taxon>
    </lineage>
</organism>
<evidence type="ECO:0000256" key="4">
    <source>
        <dbReference type="ARBA" id="ARBA00022840"/>
    </source>
</evidence>
<dbReference type="GO" id="GO:0017004">
    <property type="term" value="P:cytochrome complex assembly"/>
    <property type="evidence" value="ECO:0007669"/>
    <property type="project" value="UniProtKB-KW"/>
</dbReference>
<name>A0A5B8G199_9RHOB</name>
<keyword evidence="5" id="KW-1278">Translocase</keyword>
<feature type="domain" description="ABC transporter" evidence="7">
    <location>
        <begin position="3"/>
        <end position="217"/>
    </location>
</feature>
<dbReference type="PANTHER" id="PTHR43499:SF1">
    <property type="entry name" value="ABC TRANSPORTER I FAMILY MEMBER 1"/>
    <property type="match status" value="1"/>
</dbReference>
<dbReference type="PROSITE" id="PS00211">
    <property type="entry name" value="ABC_TRANSPORTER_1"/>
    <property type="match status" value="1"/>
</dbReference>
<reference evidence="8 9" key="1">
    <citation type="submission" date="2019-06" db="EMBL/GenBank/DDBJ databases">
        <title>Genome sequence of Rhodobacteraceae bacterium D4M1.</title>
        <authorList>
            <person name="Cao J."/>
        </authorList>
    </citation>
    <scope>NUCLEOTIDE SEQUENCE [LARGE SCALE GENOMIC DNA]</scope>
    <source>
        <strain evidence="8 9">D4M1</strain>
    </source>
</reference>
<keyword evidence="1" id="KW-0813">Transport</keyword>
<dbReference type="SUPFAM" id="SSF52540">
    <property type="entry name" value="P-loop containing nucleoside triphosphate hydrolases"/>
    <property type="match status" value="1"/>
</dbReference>
<evidence type="ECO:0000259" key="7">
    <source>
        <dbReference type="PROSITE" id="PS50893"/>
    </source>
</evidence>
<dbReference type="InterPro" id="IPR027417">
    <property type="entry name" value="P-loop_NTPase"/>
</dbReference>
<evidence type="ECO:0000256" key="3">
    <source>
        <dbReference type="ARBA" id="ARBA00022748"/>
    </source>
</evidence>
<dbReference type="KEGG" id="ppru:FDP22_14260"/>
<dbReference type="InterPro" id="IPR005895">
    <property type="entry name" value="ABC_transptr_haem_export_CcmA"/>
</dbReference>
<keyword evidence="6" id="KW-0472">Membrane</keyword>
<dbReference type="RefSeq" id="WP_138574680.1">
    <property type="nucleotide sequence ID" value="NZ_CP040818.1"/>
</dbReference>